<dbReference type="CDD" id="cd00051">
    <property type="entry name" value="EFh"/>
    <property type="match status" value="1"/>
</dbReference>
<dbReference type="PROSITE" id="PS50222">
    <property type="entry name" value="EF_HAND_2"/>
    <property type="match status" value="2"/>
</dbReference>
<accession>A0A0G4F2Q2</accession>
<evidence type="ECO:0000256" key="1">
    <source>
        <dbReference type="ARBA" id="ARBA00006049"/>
    </source>
</evidence>
<evidence type="ECO:0000259" key="8">
    <source>
        <dbReference type="PROSITE" id="PS50222"/>
    </source>
</evidence>
<keyword evidence="2" id="KW-0519">Myristate</keyword>
<feature type="compositionally biased region" description="Basic residues" evidence="7">
    <location>
        <begin position="142"/>
        <end position="152"/>
    </location>
</feature>
<dbReference type="STRING" id="1169540.A0A0G4F2Q2"/>
<dbReference type="AlphaFoldDB" id="A0A0G4F2Q2"/>
<evidence type="ECO:0000256" key="2">
    <source>
        <dbReference type="ARBA" id="ARBA00022707"/>
    </source>
</evidence>
<keyword evidence="10" id="KW-1185">Reference proteome</keyword>
<feature type="compositionally biased region" description="Basic residues" evidence="7">
    <location>
        <begin position="76"/>
        <end position="88"/>
    </location>
</feature>
<gene>
    <name evidence="9" type="ORF">Vbra_14285</name>
</gene>
<feature type="compositionally biased region" description="Pro residues" evidence="7">
    <location>
        <begin position="59"/>
        <end position="68"/>
    </location>
</feature>
<dbReference type="InterPro" id="IPR002048">
    <property type="entry name" value="EF_hand_dom"/>
</dbReference>
<feature type="domain" description="EF-hand" evidence="8">
    <location>
        <begin position="228"/>
        <end position="263"/>
    </location>
</feature>
<dbReference type="OrthoDB" id="333552at2759"/>
<dbReference type="PROSITE" id="PS00018">
    <property type="entry name" value="EF_HAND_1"/>
    <property type="match status" value="1"/>
</dbReference>
<dbReference type="InterPro" id="IPR011992">
    <property type="entry name" value="EF-hand-dom_pair"/>
</dbReference>
<dbReference type="InterPro" id="IPR028846">
    <property type="entry name" value="Recoverin"/>
</dbReference>
<feature type="compositionally biased region" description="Low complexity" evidence="7">
    <location>
        <begin position="89"/>
        <end position="105"/>
    </location>
</feature>
<keyword evidence="6" id="KW-0449">Lipoprotein</keyword>
<dbReference type="SMART" id="SM00054">
    <property type="entry name" value="EFh"/>
    <property type="match status" value="2"/>
</dbReference>
<keyword evidence="5" id="KW-0106">Calcium</keyword>
<dbReference type="PRINTS" id="PR00450">
    <property type="entry name" value="RECOVERIN"/>
</dbReference>
<feature type="region of interest" description="Disordered" evidence="7">
    <location>
        <begin position="333"/>
        <end position="352"/>
    </location>
</feature>
<proteinExistence type="inferred from homology"/>
<dbReference type="PANTHER" id="PTHR23055">
    <property type="entry name" value="CALCIUM BINDING PROTEINS"/>
    <property type="match status" value="1"/>
</dbReference>
<dbReference type="PANTHER" id="PTHR23055:SF178">
    <property type="entry name" value="NEUROCALCIN HOMOLOG"/>
    <property type="match status" value="1"/>
</dbReference>
<dbReference type="Proteomes" id="UP000041254">
    <property type="component" value="Unassembled WGS sequence"/>
</dbReference>
<keyword evidence="4" id="KW-0677">Repeat</keyword>
<feature type="region of interest" description="Disordered" evidence="7">
    <location>
        <begin position="130"/>
        <end position="161"/>
    </location>
</feature>
<evidence type="ECO:0000256" key="5">
    <source>
        <dbReference type="ARBA" id="ARBA00022837"/>
    </source>
</evidence>
<evidence type="ECO:0000313" key="10">
    <source>
        <dbReference type="Proteomes" id="UP000041254"/>
    </source>
</evidence>
<feature type="domain" description="EF-hand" evidence="8">
    <location>
        <begin position="264"/>
        <end position="299"/>
    </location>
</feature>
<dbReference type="SUPFAM" id="SSF47473">
    <property type="entry name" value="EF-hand"/>
    <property type="match status" value="1"/>
</dbReference>
<organism evidence="9 10">
    <name type="scientific">Vitrella brassicaformis (strain CCMP3155)</name>
    <dbReference type="NCBI Taxonomy" id="1169540"/>
    <lineage>
        <taxon>Eukaryota</taxon>
        <taxon>Sar</taxon>
        <taxon>Alveolata</taxon>
        <taxon>Colpodellida</taxon>
        <taxon>Vitrellaceae</taxon>
        <taxon>Vitrella</taxon>
    </lineage>
</organism>
<evidence type="ECO:0000256" key="4">
    <source>
        <dbReference type="ARBA" id="ARBA00022737"/>
    </source>
</evidence>
<feature type="region of interest" description="Disordered" evidence="7">
    <location>
        <begin position="442"/>
        <end position="483"/>
    </location>
</feature>
<dbReference type="InParanoid" id="A0A0G4F2Q2"/>
<feature type="region of interest" description="Disordered" evidence="7">
    <location>
        <begin position="52"/>
        <end position="111"/>
    </location>
</feature>
<reference evidence="9 10" key="1">
    <citation type="submission" date="2014-11" db="EMBL/GenBank/DDBJ databases">
        <authorList>
            <person name="Zhu J."/>
            <person name="Qi W."/>
            <person name="Song R."/>
        </authorList>
    </citation>
    <scope>NUCLEOTIDE SEQUENCE [LARGE SCALE GENOMIC DNA]</scope>
</reference>
<name>A0A0G4F2Q2_VITBC</name>
<dbReference type="VEuPathDB" id="CryptoDB:Vbra_14285"/>
<sequence>MPLFQLRWPFSGQWRRVSGAARVGGGGVDMDEVTASLDGIYRDFVDTYNSRVQGDRQTQPPPLPPPSSPAADHPHTGRKSASHAHGHSHTSASHSSTSASTSSGSNAPKRGGMILDLSALEEGMKSSLANKFNARRVDRPKTGRRSSMHHGHSVHDEESAGKGWAQAYHITRDGQVDLCDLRRKTQLHHLPIEKVLRSVRREIEHGMVYREGFETALQRVADEANLHIDNQHIKELFSVLDQKRNGVVDVLELVCGLAQFCEGDKEQRLRGLFELFDVDGDGHITYDEMVDLLSTIYRVMLTPAVVLDLKKAGVQPQSVIQLSRESATECFSRLSSNHHQQQLTPPDQRPPVPSYPTPIIGIIAQQHQHQQQQQHLSSLQHDPAHDMVTANGEGQGDKDERSISFDDFREWCESTPPRVGFSRSSVLRAPFVRVLNSLLAPPHPHLLDCPVTPPRKKDTNHTDTHSHEESSAERQGVRGVMKG</sequence>
<dbReference type="Pfam" id="PF13499">
    <property type="entry name" value="EF-hand_7"/>
    <property type="match status" value="1"/>
</dbReference>
<comment type="similarity">
    <text evidence="1">Belongs to the recoverin family.</text>
</comment>
<evidence type="ECO:0000313" key="9">
    <source>
        <dbReference type="EMBL" id="CEM05667.1"/>
    </source>
</evidence>
<evidence type="ECO:0000256" key="7">
    <source>
        <dbReference type="SAM" id="MobiDB-lite"/>
    </source>
</evidence>
<evidence type="ECO:0000256" key="6">
    <source>
        <dbReference type="ARBA" id="ARBA00023288"/>
    </source>
</evidence>
<feature type="compositionally biased region" description="Basic and acidic residues" evidence="7">
    <location>
        <begin position="455"/>
        <end position="476"/>
    </location>
</feature>
<dbReference type="GO" id="GO:0005509">
    <property type="term" value="F:calcium ion binding"/>
    <property type="evidence" value="ECO:0007669"/>
    <property type="project" value="InterPro"/>
</dbReference>
<dbReference type="Gene3D" id="1.10.238.10">
    <property type="entry name" value="EF-hand"/>
    <property type="match status" value="1"/>
</dbReference>
<protein>
    <recommendedName>
        <fullName evidence="8">EF-hand domain-containing protein</fullName>
    </recommendedName>
</protein>
<dbReference type="InterPro" id="IPR018247">
    <property type="entry name" value="EF_Hand_1_Ca_BS"/>
</dbReference>
<evidence type="ECO:0000256" key="3">
    <source>
        <dbReference type="ARBA" id="ARBA00022723"/>
    </source>
</evidence>
<feature type="compositionally biased region" description="Polar residues" evidence="7">
    <location>
        <begin position="333"/>
        <end position="345"/>
    </location>
</feature>
<dbReference type="EMBL" id="CDMY01000362">
    <property type="protein sequence ID" value="CEM05667.1"/>
    <property type="molecule type" value="Genomic_DNA"/>
</dbReference>
<keyword evidence="3" id="KW-0479">Metal-binding</keyword>